<accession>A0A4Z1IB27</accession>
<comment type="caution">
    <text evidence="1">The sequence shown here is derived from an EMBL/GenBank/DDBJ whole genome shotgun (WGS) entry which is preliminary data.</text>
</comment>
<protein>
    <submittedName>
        <fullName evidence="1">Uncharacterized protein</fullName>
    </submittedName>
</protein>
<dbReference type="AlphaFoldDB" id="A0A4Z1IB27"/>
<evidence type="ECO:0000313" key="1">
    <source>
        <dbReference type="EMBL" id="TGO53867.1"/>
    </source>
</evidence>
<dbReference type="Proteomes" id="UP000297527">
    <property type="component" value="Unassembled WGS sequence"/>
</dbReference>
<name>A0A4Z1IB27_9HELO</name>
<organism evidence="1 2">
    <name type="scientific">Botryotinia convoluta</name>
    <dbReference type="NCBI Taxonomy" id="54673"/>
    <lineage>
        <taxon>Eukaryota</taxon>
        <taxon>Fungi</taxon>
        <taxon>Dikarya</taxon>
        <taxon>Ascomycota</taxon>
        <taxon>Pezizomycotina</taxon>
        <taxon>Leotiomycetes</taxon>
        <taxon>Helotiales</taxon>
        <taxon>Sclerotiniaceae</taxon>
        <taxon>Botryotinia</taxon>
    </lineage>
</organism>
<reference evidence="1 2" key="1">
    <citation type="submission" date="2017-12" db="EMBL/GenBank/DDBJ databases">
        <title>Comparative genomics of Botrytis spp.</title>
        <authorList>
            <person name="Valero-Jimenez C.A."/>
            <person name="Tapia P."/>
            <person name="Veloso J."/>
            <person name="Silva-Moreno E."/>
            <person name="Staats M."/>
            <person name="Valdes J.H."/>
            <person name="Van Kan J.A.L."/>
        </authorList>
    </citation>
    <scope>NUCLEOTIDE SEQUENCE [LARGE SCALE GENOMIC DNA]</scope>
    <source>
        <strain evidence="1 2">MUCL11595</strain>
    </source>
</reference>
<evidence type="ECO:0000313" key="2">
    <source>
        <dbReference type="Proteomes" id="UP000297527"/>
    </source>
</evidence>
<dbReference type="OrthoDB" id="3558385at2759"/>
<gene>
    <name evidence="1" type="ORF">BCON_0116g00110</name>
</gene>
<keyword evidence="2" id="KW-1185">Reference proteome</keyword>
<sequence>MQLIINGDNTTIRSTALLKSPRVNPNLVISWLKNPVGTILTRQSNSTQALKISLILPFLQAQTSKAAILVSYDYVDNDLSAVHADEKPARSYYLKTMSSLNPRAPVFIPSPRPLPPIPHHLAAANAAGHSFVAAYPDHPLATFAAEEVQMTVNDRALLLHQKEELREKLLVFHLDKFMLGTDGERRVVKSKN</sequence>
<proteinExistence type="predicted"/>
<dbReference type="EMBL" id="PQXN01000116">
    <property type="protein sequence ID" value="TGO53867.1"/>
    <property type="molecule type" value="Genomic_DNA"/>
</dbReference>